<evidence type="ECO:0000256" key="7">
    <source>
        <dbReference type="ARBA" id="ARBA00022993"/>
    </source>
</evidence>
<comment type="subcellular location">
    <subcellularLocation>
        <location evidence="9">Cytoplasm</location>
    </subcellularLocation>
</comment>
<feature type="binding site" evidence="9">
    <location>
        <begin position="127"/>
        <end position="133"/>
    </location>
    <ligand>
        <name>ATP</name>
        <dbReference type="ChEBI" id="CHEBI:30616"/>
    </ligand>
</feature>
<dbReference type="Gene3D" id="3.40.50.620">
    <property type="entry name" value="HUPs"/>
    <property type="match status" value="1"/>
</dbReference>
<keyword evidence="3 9" id="KW-0548">Nucleotidyltransferase</keyword>
<organism evidence="11 12">
    <name type="scientific">Candidatus Lambdaproteobacteria bacterium RIFOXYD2_FULL_50_16</name>
    <dbReference type="NCBI Taxonomy" id="1817772"/>
    <lineage>
        <taxon>Bacteria</taxon>
        <taxon>Pseudomonadati</taxon>
        <taxon>Pseudomonadota</taxon>
        <taxon>Candidatus Lambdaproteobacteria</taxon>
    </lineage>
</organism>
<name>A0A1F6G5Z6_9PROT</name>
<keyword evidence="6 9" id="KW-0460">Magnesium</keyword>
<dbReference type="EC" id="2.7.7.3" evidence="9"/>
<dbReference type="GO" id="GO:0015937">
    <property type="term" value="P:coenzyme A biosynthetic process"/>
    <property type="evidence" value="ECO:0007669"/>
    <property type="project" value="UniProtKB-UniRule"/>
</dbReference>
<dbReference type="EMBL" id="MFNE01000047">
    <property type="protein sequence ID" value="OGG93537.1"/>
    <property type="molecule type" value="Genomic_DNA"/>
</dbReference>
<dbReference type="PANTHER" id="PTHR21342">
    <property type="entry name" value="PHOSPHOPANTETHEINE ADENYLYLTRANSFERASE"/>
    <property type="match status" value="1"/>
</dbReference>
<dbReference type="UniPathway" id="UPA00241">
    <property type="reaction ID" value="UER00355"/>
</dbReference>
<feature type="binding site" evidence="9">
    <location>
        <position position="102"/>
    </location>
    <ligand>
        <name>ATP</name>
        <dbReference type="ChEBI" id="CHEBI:30616"/>
    </ligand>
</feature>
<evidence type="ECO:0000256" key="2">
    <source>
        <dbReference type="ARBA" id="ARBA00022679"/>
    </source>
</evidence>
<feature type="binding site" evidence="9">
    <location>
        <position position="43"/>
    </location>
    <ligand>
        <name>substrate</name>
    </ligand>
</feature>
<feature type="binding site" evidence="9">
    <location>
        <begin position="92"/>
        <end position="94"/>
    </location>
    <ligand>
        <name>ATP</name>
        <dbReference type="ChEBI" id="CHEBI:30616"/>
    </ligand>
</feature>
<dbReference type="Pfam" id="PF01467">
    <property type="entry name" value="CTP_transf_like"/>
    <property type="match status" value="1"/>
</dbReference>
<feature type="site" description="Transition state stabilizer" evidence="9">
    <location>
        <position position="19"/>
    </location>
</feature>
<comment type="caution">
    <text evidence="9">Lacks conserved residue(s) required for the propagation of feature annotation.</text>
</comment>
<dbReference type="Proteomes" id="UP000178449">
    <property type="component" value="Unassembled WGS sequence"/>
</dbReference>
<dbReference type="SUPFAM" id="SSF52374">
    <property type="entry name" value="Nucleotidylyl transferase"/>
    <property type="match status" value="1"/>
</dbReference>
<keyword evidence="1 9" id="KW-0963">Cytoplasm</keyword>
<feature type="domain" description="Cytidyltransferase-like" evidence="10">
    <location>
        <begin position="8"/>
        <end position="137"/>
    </location>
</feature>
<dbReference type="AlphaFoldDB" id="A0A1F6G5Z6"/>
<reference evidence="11 12" key="1">
    <citation type="journal article" date="2016" name="Nat. Commun.">
        <title>Thousands of microbial genomes shed light on interconnected biogeochemical processes in an aquifer system.</title>
        <authorList>
            <person name="Anantharaman K."/>
            <person name="Brown C.T."/>
            <person name="Hug L.A."/>
            <person name="Sharon I."/>
            <person name="Castelle C.J."/>
            <person name="Probst A.J."/>
            <person name="Thomas B.C."/>
            <person name="Singh A."/>
            <person name="Wilkins M.J."/>
            <person name="Karaoz U."/>
            <person name="Brodie E.L."/>
            <person name="Williams K.H."/>
            <person name="Hubbard S.S."/>
            <person name="Banfield J.F."/>
        </authorList>
    </citation>
    <scope>NUCLEOTIDE SEQUENCE [LARGE SCALE GENOMIC DNA]</scope>
</reference>
<evidence type="ECO:0000256" key="1">
    <source>
        <dbReference type="ARBA" id="ARBA00022490"/>
    </source>
</evidence>
<dbReference type="HAMAP" id="MF_00151">
    <property type="entry name" value="PPAT_bact"/>
    <property type="match status" value="1"/>
</dbReference>
<evidence type="ECO:0000256" key="4">
    <source>
        <dbReference type="ARBA" id="ARBA00022741"/>
    </source>
</evidence>
<dbReference type="InterPro" id="IPR001980">
    <property type="entry name" value="PPAT"/>
</dbReference>
<feature type="binding site" evidence="9">
    <location>
        <position position="19"/>
    </location>
    <ligand>
        <name>ATP</name>
        <dbReference type="ChEBI" id="CHEBI:30616"/>
    </ligand>
</feature>
<dbReference type="GO" id="GO:0005737">
    <property type="term" value="C:cytoplasm"/>
    <property type="evidence" value="ECO:0007669"/>
    <property type="project" value="UniProtKB-SubCell"/>
</dbReference>
<sequence>MNNQIALYPTSAAPPTWGHADLMARGAAHFGRLIWVAALNPNKVSLFSVQSRLDMMQDYVDYYKLNNVSICSYEGSIARLAHTEGARVIIRGLRGPQDLPQEMELAQGYRGIKDDLETFCLFADPNLVRVSSSMVRELARLGESIEAYVLPEVAKIVYKELTRH</sequence>
<evidence type="ECO:0000259" key="10">
    <source>
        <dbReference type="Pfam" id="PF01467"/>
    </source>
</evidence>
<dbReference type="GO" id="GO:0004595">
    <property type="term" value="F:pantetheine-phosphate adenylyltransferase activity"/>
    <property type="evidence" value="ECO:0007669"/>
    <property type="project" value="UniProtKB-UniRule"/>
</dbReference>
<comment type="cofactor">
    <cofactor evidence="9">
        <name>Mg(2+)</name>
        <dbReference type="ChEBI" id="CHEBI:18420"/>
    </cofactor>
</comment>
<dbReference type="STRING" id="1817772.A2527_11560"/>
<dbReference type="GO" id="GO:0005524">
    <property type="term" value="F:ATP binding"/>
    <property type="evidence" value="ECO:0007669"/>
    <property type="project" value="UniProtKB-KW"/>
</dbReference>
<feature type="binding site" evidence="9">
    <location>
        <position position="11"/>
    </location>
    <ligand>
        <name>substrate</name>
    </ligand>
</feature>
<comment type="function">
    <text evidence="9">Reversibly transfers an adenylyl group from ATP to 4'-phosphopantetheine, yielding dephospho-CoA (dPCoA) and pyrophosphate.</text>
</comment>
<evidence type="ECO:0000256" key="8">
    <source>
        <dbReference type="ARBA" id="ARBA00029346"/>
    </source>
</evidence>
<dbReference type="PANTHER" id="PTHR21342:SF1">
    <property type="entry name" value="PHOSPHOPANTETHEINE ADENYLYLTRANSFERASE"/>
    <property type="match status" value="1"/>
</dbReference>
<protein>
    <recommendedName>
        <fullName evidence="9">Phosphopantetheine adenylyltransferase</fullName>
        <ecNumber evidence="9">2.7.7.3</ecNumber>
    </recommendedName>
    <alternativeName>
        <fullName evidence="9">Dephospho-CoA pyrophosphorylase</fullName>
    </alternativeName>
    <alternativeName>
        <fullName evidence="9">Pantetheine-phosphate adenylyltransferase</fullName>
        <shortName evidence="9">PPAT</shortName>
    </alternativeName>
</protein>
<comment type="similarity">
    <text evidence="9">Belongs to the bacterial CoaD family.</text>
</comment>
<comment type="caution">
    <text evidence="11">The sequence shown here is derived from an EMBL/GenBank/DDBJ whole genome shotgun (WGS) entry which is preliminary data.</text>
</comment>
<keyword evidence="7 9" id="KW-0173">Coenzyme A biosynthesis</keyword>
<accession>A0A1F6G5Z6</accession>
<dbReference type="PRINTS" id="PR01020">
    <property type="entry name" value="LPSBIOSNTHSS"/>
</dbReference>
<evidence type="ECO:0000313" key="12">
    <source>
        <dbReference type="Proteomes" id="UP000178449"/>
    </source>
</evidence>
<evidence type="ECO:0000256" key="3">
    <source>
        <dbReference type="ARBA" id="ARBA00022695"/>
    </source>
</evidence>
<dbReference type="InterPro" id="IPR014729">
    <property type="entry name" value="Rossmann-like_a/b/a_fold"/>
</dbReference>
<gene>
    <name evidence="9" type="primary">coaD</name>
    <name evidence="11" type="ORF">A2527_11560</name>
</gene>
<keyword evidence="2 9" id="KW-0808">Transferase</keyword>
<comment type="pathway">
    <text evidence="9">Cofactor biosynthesis; coenzyme A biosynthesis; CoA from (R)-pantothenate: step 4/5.</text>
</comment>
<feature type="binding site" evidence="9">
    <location>
        <position position="77"/>
    </location>
    <ligand>
        <name>substrate</name>
    </ligand>
</feature>
<keyword evidence="4 9" id="KW-0547">Nucleotide-binding</keyword>
<dbReference type="InterPro" id="IPR004821">
    <property type="entry name" value="Cyt_trans-like"/>
</dbReference>
<keyword evidence="5 9" id="KW-0067">ATP-binding</keyword>
<dbReference type="NCBIfam" id="TIGR01510">
    <property type="entry name" value="coaD_prev_kdtB"/>
    <property type="match status" value="1"/>
</dbReference>
<evidence type="ECO:0000313" key="11">
    <source>
        <dbReference type="EMBL" id="OGG93537.1"/>
    </source>
</evidence>
<proteinExistence type="inferred from homology"/>
<comment type="catalytic activity">
    <reaction evidence="8 9">
        <text>(R)-4'-phosphopantetheine + ATP + H(+) = 3'-dephospho-CoA + diphosphate</text>
        <dbReference type="Rhea" id="RHEA:19801"/>
        <dbReference type="ChEBI" id="CHEBI:15378"/>
        <dbReference type="ChEBI" id="CHEBI:30616"/>
        <dbReference type="ChEBI" id="CHEBI:33019"/>
        <dbReference type="ChEBI" id="CHEBI:57328"/>
        <dbReference type="ChEBI" id="CHEBI:61723"/>
        <dbReference type="EC" id="2.7.7.3"/>
    </reaction>
</comment>
<comment type="subunit">
    <text evidence="9">Homohexamer.</text>
</comment>
<evidence type="ECO:0000256" key="5">
    <source>
        <dbReference type="ARBA" id="ARBA00022840"/>
    </source>
</evidence>
<evidence type="ECO:0000256" key="9">
    <source>
        <dbReference type="HAMAP-Rule" id="MF_00151"/>
    </source>
</evidence>
<evidence type="ECO:0000256" key="6">
    <source>
        <dbReference type="ARBA" id="ARBA00022842"/>
    </source>
</evidence>
<feature type="binding site" evidence="9">
    <location>
        <position position="91"/>
    </location>
    <ligand>
        <name>substrate</name>
    </ligand>
</feature>